<keyword evidence="2" id="KW-1185">Reference proteome</keyword>
<accession>A0A1G8AJB8</accession>
<proteinExistence type="predicted"/>
<dbReference type="EMBL" id="FNCQ01000019">
    <property type="protein sequence ID" value="SDH21018.1"/>
    <property type="molecule type" value="Genomic_DNA"/>
</dbReference>
<dbReference type="Proteomes" id="UP000198779">
    <property type="component" value="Unassembled WGS sequence"/>
</dbReference>
<name>A0A1G8AJB8_9BACT</name>
<sequence length="44" mass="5045">MNIHLRKFSKVTKDTYNATKVHFIFQATKAFSLIILDPGNLPQP</sequence>
<organism evidence="1 2">
    <name type="scientific">Prevotella communis</name>
    <dbReference type="NCBI Taxonomy" id="2913614"/>
    <lineage>
        <taxon>Bacteria</taxon>
        <taxon>Pseudomonadati</taxon>
        <taxon>Bacteroidota</taxon>
        <taxon>Bacteroidia</taxon>
        <taxon>Bacteroidales</taxon>
        <taxon>Prevotellaceae</taxon>
        <taxon>Prevotella</taxon>
    </lineage>
</organism>
<evidence type="ECO:0000313" key="2">
    <source>
        <dbReference type="Proteomes" id="UP000198779"/>
    </source>
</evidence>
<dbReference type="AlphaFoldDB" id="A0A1G8AJB8"/>
<evidence type="ECO:0000313" key="1">
    <source>
        <dbReference type="EMBL" id="SDH21018.1"/>
    </source>
</evidence>
<protein>
    <submittedName>
        <fullName evidence="1">Uncharacterized protein</fullName>
    </submittedName>
</protein>
<gene>
    <name evidence="1" type="ORF">SAMN04487901_11982</name>
</gene>
<reference evidence="2" key="1">
    <citation type="submission" date="2016-10" db="EMBL/GenBank/DDBJ databases">
        <authorList>
            <person name="Varghese N."/>
            <person name="Submissions S."/>
        </authorList>
    </citation>
    <scope>NUCLEOTIDE SEQUENCE [LARGE SCALE GENOMIC DNA]</scope>
    <source>
        <strain evidence="2">BP1-148</strain>
    </source>
</reference>